<evidence type="ECO:0000256" key="8">
    <source>
        <dbReference type="ARBA" id="ARBA00022840"/>
    </source>
</evidence>
<dbReference type="InterPro" id="IPR011009">
    <property type="entry name" value="Kinase-like_dom_sf"/>
</dbReference>
<dbReference type="Proteomes" id="UP001231189">
    <property type="component" value="Unassembled WGS sequence"/>
</dbReference>
<dbReference type="GO" id="GO:0004674">
    <property type="term" value="F:protein serine/threonine kinase activity"/>
    <property type="evidence" value="ECO:0007669"/>
    <property type="project" value="UniProtKB-KW"/>
</dbReference>
<keyword evidence="5" id="KW-0808">Transferase</keyword>
<keyword evidence="6 10" id="KW-0547">Nucleotide-binding</keyword>
<proteinExistence type="inferred from homology"/>
<gene>
    <name evidence="14" type="ORF">QYE76_037278</name>
</gene>
<evidence type="ECO:0000256" key="9">
    <source>
        <dbReference type="ARBA" id="ARBA00023136"/>
    </source>
</evidence>
<feature type="region of interest" description="Disordered" evidence="12">
    <location>
        <begin position="20"/>
        <end position="62"/>
    </location>
</feature>
<evidence type="ECO:0000256" key="7">
    <source>
        <dbReference type="ARBA" id="ARBA00022777"/>
    </source>
</evidence>
<dbReference type="InterPro" id="IPR017441">
    <property type="entry name" value="Protein_kinase_ATP_BS"/>
</dbReference>
<dbReference type="EMBL" id="JAUUTY010000441">
    <property type="protein sequence ID" value="KAK1601421.1"/>
    <property type="molecule type" value="Genomic_DNA"/>
</dbReference>
<dbReference type="PROSITE" id="PS00107">
    <property type="entry name" value="PROTEIN_KINASE_ATP"/>
    <property type="match status" value="1"/>
</dbReference>
<dbReference type="PANTHER" id="PTHR47985">
    <property type="entry name" value="OS07G0668900 PROTEIN"/>
    <property type="match status" value="1"/>
</dbReference>
<dbReference type="PROSITE" id="PS00108">
    <property type="entry name" value="PROTEIN_KINASE_ST"/>
    <property type="match status" value="1"/>
</dbReference>
<accession>A0AAD8QG13</accession>
<evidence type="ECO:0000256" key="3">
    <source>
        <dbReference type="ARBA" id="ARBA00022475"/>
    </source>
</evidence>
<evidence type="ECO:0000256" key="10">
    <source>
        <dbReference type="PROSITE-ProRule" id="PRU10141"/>
    </source>
</evidence>
<dbReference type="GO" id="GO:0005524">
    <property type="term" value="F:ATP binding"/>
    <property type="evidence" value="ECO:0007669"/>
    <property type="project" value="UniProtKB-UniRule"/>
</dbReference>
<feature type="compositionally biased region" description="Polar residues" evidence="12">
    <location>
        <begin position="26"/>
        <end position="40"/>
    </location>
</feature>
<keyword evidence="4 11" id="KW-0723">Serine/threonine-protein kinase</keyword>
<keyword evidence="3" id="KW-1003">Cell membrane</keyword>
<evidence type="ECO:0000256" key="2">
    <source>
        <dbReference type="ARBA" id="ARBA00008684"/>
    </source>
</evidence>
<evidence type="ECO:0000259" key="13">
    <source>
        <dbReference type="PROSITE" id="PS50011"/>
    </source>
</evidence>
<organism evidence="14 15">
    <name type="scientific">Lolium multiflorum</name>
    <name type="common">Italian ryegrass</name>
    <name type="synonym">Lolium perenne subsp. multiflorum</name>
    <dbReference type="NCBI Taxonomy" id="4521"/>
    <lineage>
        <taxon>Eukaryota</taxon>
        <taxon>Viridiplantae</taxon>
        <taxon>Streptophyta</taxon>
        <taxon>Embryophyta</taxon>
        <taxon>Tracheophyta</taxon>
        <taxon>Spermatophyta</taxon>
        <taxon>Magnoliopsida</taxon>
        <taxon>Liliopsida</taxon>
        <taxon>Poales</taxon>
        <taxon>Poaceae</taxon>
        <taxon>BOP clade</taxon>
        <taxon>Pooideae</taxon>
        <taxon>Poodae</taxon>
        <taxon>Poeae</taxon>
        <taxon>Poeae Chloroplast Group 2 (Poeae type)</taxon>
        <taxon>Loliodinae</taxon>
        <taxon>Loliinae</taxon>
        <taxon>Lolium</taxon>
    </lineage>
</organism>
<keyword evidence="7" id="KW-0418">Kinase</keyword>
<dbReference type="InterPro" id="IPR001245">
    <property type="entry name" value="Ser-Thr/Tyr_kinase_cat_dom"/>
</dbReference>
<dbReference type="InterPro" id="IPR000719">
    <property type="entry name" value="Prot_kinase_dom"/>
</dbReference>
<dbReference type="AlphaFoldDB" id="A0AAD8QG13"/>
<name>A0AAD8QG13_LOLMU</name>
<dbReference type="FunFam" id="1.10.510.10:FF:000032">
    <property type="entry name" value="Serine/threonine-protein kinase PBS1"/>
    <property type="match status" value="1"/>
</dbReference>
<evidence type="ECO:0000256" key="11">
    <source>
        <dbReference type="RuleBase" id="RU000304"/>
    </source>
</evidence>
<comment type="similarity">
    <text evidence="2">Belongs to the protein kinase superfamily. Ser/Thr protein kinase family.</text>
</comment>
<sequence>MMNHCSCWSIHRQRRMRCAGDASGRCSPSPSSYAAQTSMSIRRHRDGSTSSSNTHKEASNRAARKFTFPELSAATDGFSDSNLIGEGGFGRVYKGHLHLDDDSGTPTSVAVKQLCRGRGGMQGSREFAIECGMLMALRHANIVTLIGYCAEGHERLLVYPFLPRRSLDSHLFLTVSLPGDDGRRRQPLDWNTRVKIARGTARALRYLHESVTPPVIYRDLKAANILLADDFTPRLSDLGLAKLGPAGDDTHVSTRVMGTHGYCAPDYAASGKLTVKSDVYSFGVVLLEIITGRRAFDAAREEEHRLLLVWAKPCLADVRKGYNKLADPSLRGRYPRKALYQLAVVASLCLHDKPNLRPTMSEVTRAIDHVVSQPWHEPAVVVDQE</sequence>
<reference evidence="14" key="1">
    <citation type="submission" date="2023-07" db="EMBL/GenBank/DDBJ databases">
        <title>A chromosome-level genome assembly of Lolium multiflorum.</title>
        <authorList>
            <person name="Chen Y."/>
            <person name="Copetti D."/>
            <person name="Kolliker R."/>
            <person name="Studer B."/>
        </authorList>
    </citation>
    <scope>NUCLEOTIDE SEQUENCE</scope>
    <source>
        <strain evidence="14">02402/16</strain>
        <tissue evidence="14">Leaf</tissue>
    </source>
</reference>
<comment type="subcellular location">
    <subcellularLocation>
        <location evidence="1">Cell membrane</location>
    </subcellularLocation>
</comment>
<dbReference type="InterPro" id="IPR008271">
    <property type="entry name" value="Ser/Thr_kinase_AS"/>
</dbReference>
<protein>
    <recommendedName>
        <fullName evidence="13">Protein kinase domain-containing protein</fullName>
    </recommendedName>
</protein>
<dbReference type="SMART" id="SM00220">
    <property type="entry name" value="S_TKc"/>
    <property type="match status" value="1"/>
</dbReference>
<keyword evidence="15" id="KW-1185">Reference proteome</keyword>
<evidence type="ECO:0000256" key="4">
    <source>
        <dbReference type="ARBA" id="ARBA00022527"/>
    </source>
</evidence>
<keyword evidence="9" id="KW-0472">Membrane</keyword>
<comment type="caution">
    <text evidence="14">The sequence shown here is derived from an EMBL/GenBank/DDBJ whole genome shotgun (WGS) entry which is preliminary data.</text>
</comment>
<evidence type="ECO:0000313" key="14">
    <source>
        <dbReference type="EMBL" id="KAK1601421.1"/>
    </source>
</evidence>
<dbReference type="GO" id="GO:0005886">
    <property type="term" value="C:plasma membrane"/>
    <property type="evidence" value="ECO:0007669"/>
    <property type="project" value="UniProtKB-SubCell"/>
</dbReference>
<dbReference type="Gene3D" id="3.30.200.20">
    <property type="entry name" value="Phosphorylase Kinase, domain 1"/>
    <property type="match status" value="1"/>
</dbReference>
<evidence type="ECO:0000313" key="15">
    <source>
        <dbReference type="Proteomes" id="UP001231189"/>
    </source>
</evidence>
<dbReference type="SUPFAM" id="SSF56112">
    <property type="entry name" value="Protein kinase-like (PK-like)"/>
    <property type="match status" value="1"/>
</dbReference>
<dbReference type="Gene3D" id="1.10.510.10">
    <property type="entry name" value="Transferase(Phosphotransferase) domain 1"/>
    <property type="match status" value="1"/>
</dbReference>
<dbReference type="PANTHER" id="PTHR47985:SF52">
    <property type="entry name" value="OS02G0833000 PROTEIN"/>
    <property type="match status" value="1"/>
</dbReference>
<feature type="binding site" evidence="10">
    <location>
        <position position="112"/>
    </location>
    <ligand>
        <name>ATP</name>
        <dbReference type="ChEBI" id="CHEBI:30616"/>
    </ligand>
</feature>
<evidence type="ECO:0000256" key="6">
    <source>
        <dbReference type="ARBA" id="ARBA00022741"/>
    </source>
</evidence>
<keyword evidence="8 10" id="KW-0067">ATP-binding</keyword>
<dbReference type="FunFam" id="3.30.200.20:FF:000039">
    <property type="entry name" value="receptor-like protein kinase FERONIA"/>
    <property type="match status" value="1"/>
</dbReference>
<dbReference type="PROSITE" id="PS50011">
    <property type="entry name" value="PROTEIN_KINASE_DOM"/>
    <property type="match status" value="1"/>
</dbReference>
<feature type="domain" description="Protein kinase" evidence="13">
    <location>
        <begin position="78"/>
        <end position="376"/>
    </location>
</feature>
<evidence type="ECO:0000256" key="5">
    <source>
        <dbReference type="ARBA" id="ARBA00022679"/>
    </source>
</evidence>
<dbReference type="Pfam" id="PF07714">
    <property type="entry name" value="PK_Tyr_Ser-Thr"/>
    <property type="match status" value="1"/>
</dbReference>
<evidence type="ECO:0000256" key="1">
    <source>
        <dbReference type="ARBA" id="ARBA00004236"/>
    </source>
</evidence>
<dbReference type="CDD" id="cd14066">
    <property type="entry name" value="STKc_IRAK"/>
    <property type="match status" value="1"/>
</dbReference>
<evidence type="ECO:0000256" key="12">
    <source>
        <dbReference type="SAM" id="MobiDB-lite"/>
    </source>
</evidence>